<reference evidence="2 3" key="1">
    <citation type="submission" date="2019-03" db="EMBL/GenBank/DDBJ databases">
        <title>Genomic Encyclopedia of Type Strains, Phase IV (KMG-IV): sequencing the most valuable type-strain genomes for metagenomic binning, comparative biology and taxonomic classification.</title>
        <authorList>
            <person name="Goeker M."/>
        </authorList>
    </citation>
    <scope>NUCLEOTIDE SEQUENCE [LARGE SCALE GENOMIC DNA]</scope>
    <source>
        <strain evidence="2 3">DSM 24830</strain>
    </source>
</reference>
<dbReference type="OrthoDB" id="9810929at2"/>
<dbReference type="Proteomes" id="UP000294887">
    <property type="component" value="Unassembled WGS sequence"/>
</dbReference>
<accession>A0A4R1FCA5</accession>
<dbReference type="InterPro" id="IPR050099">
    <property type="entry name" value="SIS_GmhA/DiaA_subfam"/>
</dbReference>
<dbReference type="GO" id="GO:0097367">
    <property type="term" value="F:carbohydrate derivative binding"/>
    <property type="evidence" value="ECO:0007669"/>
    <property type="project" value="InterPro"/>
</dbReference>
<dbReference type="RefSeq" id="WP_131904098.1">
    <property type="nucleotide sequence ID" value="NZ_BAAAFU010000008.1"/>
</dbReference>
<keyword evidence="2" id="KW-0413">Isomerase</keyword>
<name>A0A4R1FCA5_9GAMM</name>
<keyword evidence="3" id="KW-1185">Reference proteome</keyword>
<dbReference type="EMBL" id="SMFQ01000002">
    <property type="protein sequence ID" value="TCJ88401.1"/>
    <property type="molecule type" value="Genomic_DNA"/>
</dbReference>
<dbReference type="SUPFAM" id="SSF53697">
    <property type="entry name" value="SIS domain"/>
    <property type="match status" value="1"/>
</dbReference>
<dbReference type="Pfam" id="PF13580">
    <property type="entry name" value="SIS_2"/>
    <property type="match status" value="1"/>
</dbReference>
<evidence type="ECO:0000313" key="2">
    <source>
        <dbReference type="EMBL" id="TCJ88401.1"/>
    </source>
</evidence>
<evidence type="ECO:0000313" key="3">
    <source>
        <dbReference type="Proteomes" id="UP000294887"/>
    </source>
</evidence>
<evidence type="ECO:0000259" key="1">
    <source>
        <dbReference type="PROSITE" id="PS51464"/>
    </source>
</evidence>
<sequence>MPENDNKQHLTDLYPFLHNKEKNAEQDTAGLLESIKQKSEESIEAKQQFFSTNAESLLEAARAIATVYQNGGRMYAAGNGGSSCDAAHFCVEFQHPVTAGRPALPAMNLLADTAMNSAVANDVGYSHIFVRQLDAHAREGDGFIGFSTSGCSENLLSAYHKAKEMKLVTLGLAGGDGGDMKSSGQVDHCLVVESDSIHRTQEVHVACYHIVWDLVHTLLADSRGLVSQEEDLK</sequence>
<protein>
    <submittedName>
        <fullName evidence="2">D-sedoheptulose 7-phosphate isomerase</fullName>
    </submittedName>
</protein>
<dbReference type="CDD" id="cd05006">
    <property type="entry name" value="SIS_GmhA"/>
    <property type="match status" value="1"/>
</dbReference>
<dbReference type="Gene3D" id="3.40.50.10490">
    <property type="entry name" value="Glucose-6-phosphate isomerase like protein, domain 1"/>
    <property type="match status" value="1"/>
</dbReference>
<organism evidence="2 3">
    <name type="scientific">Cocleimonas flava</name>
    <dbReference type="NCBI Taxonomy" id="634765"/>
    <lineage>
        <taxon>Bacteria</taxon>
        <taxon>Pseudomonadati</taxon>
        <taxon>Pseudomonadota</taxon>
        <taxon>Gammaproteobacteria</taxon>
        <taxon>Thiotrichales</taxon>
        <taxon>Thiotrichaceae</taxon>
        <taxon>Cocleimonas</taxon>
    </lineage>
</organism>
<dbReference type="InterPro" id="IPR046348">
    <property type="entry name" value="SIS_dom_sf"/>
</dbReference>
<gene>
    <name evidence="2" type="ORF">EV695_0245</name>
</gene>
<dbReference type="PROSITE" id="PS51464">
    <property type="entry name" value="SIS"/>
    <property type="match status" value="1"/>
</dbReference>
<dbReference type="GO" id="GO:1901135">
    <property type="term" value="P:carbohydrate derivative metabolic process"/>
    <property type="evidence" value="ECO:0007669"/>
    <property type="project" value="InterPro"/>
</dbReference>
<dbReference type="InterPro" id="IPR001347">
    <property type="entry name" value="SIS_dom"/>
</dbReference>
<dbReference type="PANTHER" id="PTHR30390">
    <property type="entry name" value="SEDOHEPTULOSE 7-PHOSPHATE ISOMERASE / DNAA INITIATOR-ASSOCIATING FACTOR FOR REPLICATION INITIATION"/>
    <property type="match status" value="1"/>
</dbReference>
<proteinExistence type="predicted"/>
<dbReference type="AlphaFoldDB" id="A0A4R1FCA5"/>
<dbReference type="GO" id="GO:0016853">
    <property type="term" value="F:isomerase activity"/>
    <property type="evidence" value="ECO:0007669"/>
    <property type="project" value="UniProtKB-KW"/>
</dbReference>
<feature type="domain" description="SIS" evidence="1">
    <location>
        <begin position="64"/>
        <end position="225"/>
    </location>
</feature>
<dbReference type="InterPro" id="IPR035461">
    <property type="entry name" value="GmhA/DiaA"/>
</dbReference>
<comment type="caution">
    <text evidence="2">The sequence shown here is derived from an EMBL/GenBank/DDBJ whole genome shotgun (WGS) entry which is preliminary data.</text>
</comment>